<dbReference type="EMBL" id="JAPNUD010000141">
    <property type="protein sequence ID" value="MDA0645498.1"/>
    <property type="molecule type" value="Genomic_DNA"/>
</dbReference>
<dbReference type="SUPFAM" id="SSF53335">
    <property type="entry name" value="S-adenosyl-L-methionine-dependent methyltransferases"/>
    <property type="match status" value="1"/>
</dbReference>
<sequence length="207" mass="22280">MDWQTWHDAYDLPGSWLARRLRAVQERVGAALDACAPGPVKAISLCAGQGRDVLGVLAGHPRRADVRARLVELDPGNAAIARRAAAAAGLDQVEVVTADAARTDCYEGMAPADLVLACGLFGNLTDEDVRRTVGYCARLCATGGTVIWTRHRTPPDLVPLICEWFGERGFELSWLSDPEAGFGVGAHRFTGRPEPLVPGERMFTFGP</sequence>
<dbReference type="GO" id="GO:0032259">
    <property type="term" value="P:methylation"/>
    <property type="evidence" value="ECO:0007669"/>
    <property type="project" value="UniProtKB-KW"/>
</dbReference>
<evidence type="ECO:0000313" key="2">
    <source>
        <dbReference type="EMBL" id="MDA0645498.1"/>
    </source>
</evidence>
<dbReference type="Pfam" id="PF13649">
    <property type="entry name" value="Methyltransf_25"/>
    <property type="match status" value="1"/>
</dbReference>
<organism evidence="2 3">
    <name type="scientific">Nonomuraea ferruginea</name>
    <dbReference type="NCBI Taxonomy" id="46174"/>
    <lineage>
        <taxon>Bacteria</taxon>
        <taxon>Bacillati</taxon>
        <taxon>Actinomycetota</taxon>
        <taxon>Actinomycetes</taxon>
        <taxon>Streptosporangiales</taxon>
        <taxon>Streptosporangiaceae</taxon>
        <taxon>Nonomuraea</taxon>
    </lineage>
</organism>
<feature type="domain" description="Methyltransferase" evidence="1">
    <location>
        <begin position="45"/>
        <end position="144"/>
    </location>
</feature>
<evidence type="ECO:0000259" key="1">
    <source>
        <dbReference type="Pfam" id="PF13649"/>
    </source>
</evidence>
<dbReference type="GO" id="GO:0008168">
    <property type="term" value="F:methyltransferase activity"/>
    <property type="evidence" value="ECO:0007669"/>
    <property type="project" value="UniProtKB-KW"/>
</dbReference>
<keyword evidence="2" id="KW-0808">Transferase</keyword>
<protein>
    <submittedName>
        <fullName evidence="2">Methyltransferase domain-containing protein</fullName>
    </submittedName>
</protein>
<comment type="caution">
    <text evidence="2">The sequence shown here is derived from an EMBL/GenBank/DDBJ whole genome shotgun (WGS) entry which is preliminary data.</text>
</comment>
<reference evidence="2 3" key="1">
    <citation type="submission" date="2022-11" db="EMBL/GenBank/DDBJ databases">
        <title>Nonomuraea corallina sp. nov., a new species of the genus Nonomuraea isolated from sea side sediment in Thai sea.</title>
        <authorList>
            <person name="Ngamcharungchit C."/>
            <person name="Matsumoto A."/>
            <person name="Suriyachadkun C."/>
            <person name="Panbangred W."/>
            <person name="Inahashi Y."/>
            <person name="Intra B."/>
        </authorList>
    </citation>
    <scope>NUCLEOTIDE SEQUENCE [LARGE SCALE GENOMIC DNA]</scope>
    <source>
        <strain evidence="2 3">DSM 43553</strain>
    </source>
</reference>
<dbReference type="InterPro" id="IPR041698">
    <property type="entry name" value="Methyltransf_25"/>
</dbReference>
<dbReference type="InterPro" id="IPR029063">
    <property type="entry name" value="SAM-dependent_MTases_sf"/>
</dbReference>
<keyword evidence="3" id="KW-1185">Reference proteome</keyword>
<evidence type="ECO:0000313" key="3">
    <source>
        <dbReference type="Proteomes" id="UP001212498"/>
    </source>
</evidence>
<accession>A0ABT4T8P5</accession>
<dbReference type="RefSeq" id="WP_271279111.1">
    <property type="nucleotide sequence ID" value="NZ_BAABFD010000009.1"/>
</dbReference>
<gene>
    <name evidence="2" type="ORF">OUY24_33150</name>
</gene>
<dbReference type="Gene3D" id="3.40.50.150">
    <property type="entry name" value="Vaccinia Virus protein VP39"/>
    <property type="match status" value="1"/>
</dbReference>
<proteinExistence type="predicted"/>
<keyword evidence="2" id="KW-0489">Methyltransferase</keyword>
<dbReference type="Proteomes" id="UP001212498">
    <property type="component" value="Unassembled WGS sequence"/>
</dbReference>
<name>A0ABT4T8P5_9ACTN</name>